<protein>
    <submittedName>
        <fullName evidence="1">Uncharacterized protein</fullName>
    </submittedName>
</protein>
<dbReference type="AlphaFoldDB" id="A0A0E9XXA2"/>
<reference evidence="1" key="1">
    <citation type="submission" date="2014-11" db="EMBL/GenBank/DDBJ databases">
        <authorList>
            <person name="Amaro Gonzalez C."/>
        </authorList>
    </citation>
    <scope>NUCLEOTIDE SEQUENCE</scope>
</reference>
<dbReference type="EMBL" id="GBXM01002092">
    <property type="protein sequence ID" value="JAI06486.1"/>
    <property type="molecule type" value="Transcribed_RNA"/>
</dbReference>
<proteinExistence type="predicted"/>
<reference evidence="1" key="2">
    <citation type="journal article" date="2015" name="Fish Shellfish Immunol.">
        <title>Early steps in the European eel (Anguilla anguilla)-Vibrio vulnificus interaction in the gills: Role of the RtxA13 toxin.</title>
        <authorList>
            <person name="Callol A."/>
            <person name="Pajuelo D."/>
            <person name="Ebbesson L."/>
            <person name="Teles M."/>
            <person name="MacKenzie S."/>
            <person name="Amaro C."/>
        </authorList>
    </citation>
    <scope>NUCLEOTIDE SEQUENCE</scope>
</reference>
<sequence length="21" mass="2516">MHIFNFYFCIYLQISGVCITC</sequence>
<name>A0A0E9XXA2_ANGAN</name>
<organism evidence="1">
    <name type="scientific">Anguilla anguilla</name>
    <name type="common">European freshwater eel</name>
    <name type="synonym">Muraena anguilla</name>
    <dbReference type="NCBI Taxonomy" id="7936"/>
    <lineage>
        <taxon>Eukaryota</taxon>
        <taxon>Metazoa</taxon>
        <taxon>Chordata</taxon>
        <taxon>Craniata</taxon>
        <taxon>Vertebrata</taxon>
        <taxon>Euteleostomi</taxon>
        <taxon>Actinopterygii</taxon>
        <taxon>Neopterygii</taxon>
        <taxon>Teleostei</taxon>
        <taxon>Anguilliformes</taxon>
        <taxon>Anguillidae</taxon>
        <taxon>Anguilla</taxon>
    </lineage>
</organism>
<accession>A0A0E9XXA2</accession>
<evidence type="ECO:0000313" key="1">
    <source>
        <dbReference type="EMBL" id="JAI06486.1"/>
    </source>
</evidence>